<accession>A0A7T8GXH1</accession>
<name>A0A7T8GXH1_CALRO</name>
<organism evidence="1 2">
    <name type="scientific">Caligus rogercresseyi</name>
    <name type="common">Sea louse</name>
    <dbReference type="NCBI Taxonomy" id="217165"/>
    <lineage>
        <taxon>Eukaryota</taxon>
        <taxon>Metazoa</taxon>
        <taxon>Ecdysozoa</taxon>
        <taxon>Arthropoda</taxon>
        <taxon>Crustacea</taxon>
        <taxon>Multicrustacea</taxon>
        <taxon>Hexanauplia</taxon>
        <taxon>Copepoda</taxon>
        <taxon>Siphonostomatoida</taxon>
        <taxon>Caligidae</taxon>
        <taxon>Caligus</taxon>
    </lineage>
</organism>
<evidence type="ECO:0000313" key="1">
    <source>
        <dbReference type="EMBL" id="QQP39487.1"/>
    </source>
</evidence>
<dbReference type="AlphaFoldDB" id="A0A7T8GXH1"/>
<gene>
    <name evidence="1" type="ORF">FKW44_020381</name>
</gene>
<dbReference type="OrthoDB" id="10407044at2759"/>
<dbReference type="Proteomes" id="UP000595437">
    <property type="component" value="Chromosome 14"/>
</dbReference>
<proteinExistence type="predicted"/>
<evidence type="ECO:0000313" key="2">
    <source>
        <dbReference type="Proteomes" id="UP000595437"/>
    </source>
</evidence>
<reference evidence="2" key="1">
    <citation type="submission" date="2021-01" db="EMBL/GenBank/DDBJ databases">
        <title>Caligus Genome Assembly.</title>
        <authorList>
            <person name="Gallardo-Escarate C."/>
        </authorList>
    </citation>
    <scope>NUCLEOTIDE SEQUENCE [LARGE SCALE GENOMIC DNA]</scope>
</reference>
<sequence>MCFVNSEMTQILMMHHHFPSLKLLIVSGHHTWFYGDGISEGMETSRVLGLMLSFEAPVYTNGYFIGFDGWESENEAYGASNVTWIVRVEFGRSGFKENKLRRHHRRYWLPGVKWVERNERVLYTHGNNLSLARRKTRSCLDIWVEPVCFLKHNGIARIYRISKTLKFEERELIELSKKMSKVSGIQCGCCILEVN</sequence>
<protein>
    <submittedName>
        <fullName evidence="1">Uncharacterized protein</fullName>
    </submittedName>
</protein>
<keyword evidence="2" id="KW-1185">Reference proteome</keyword>
<dbReference type="EMBL" id="CP045903">
    <property type="protein sequence ID" value="QQP39487.1"/>
    <property type="molecule type" value="Genomic_DNA"/>
</dbReference>